<dbReference type="Pfam" id="PF00560">
    <property type="entry name" value="LRR_1"/>
    <property type="match status" value="6"/>
</dbReference>
<evidence type="ECO:0000256" key="3">
    <source>
        <dbReference type="ARBA" id="ARBA00022679"/>
    </source>
</evidence>
<dbReference type="InterPro" id="IPR011009">
    <property type="entry name" value="Kinase-like_dom_sf"/>
</dbReference>
<reference evidence="16" key="1">
    <citation type="submission" date="2023-12" db="EMBL/GenBank/DDBJ databases">
        <title>Genome assembly of Anisodus tanguticus.</title>
        <authorList>
            <person name="Wang Y.-J."/>
        </authorList>
    </citation>
    <scope>NUCLEOTIDE SEQUENCE</scope>
    <source>
        <strain evidence="16">KB-2021</strain>
        <tissue evidence="16">Leaf</tissue>
    </source>
</reference>
<sequence>MVTLRLFTVLLVGLLLRSQFGIAKAFHEQVILEAIGKELAIPGWDLNSSDFCSWHSISCSSNSSMVERLNLSGFLLQGNVTLISELKSLKWLDLSNNNFQGSIPQAFGNLTNLQFLDLSFNMFRNSIPGELGRLKYLKSLNLSNNMLTGSIPDELEGLENLQYFQIFTNKLDGFIPMWVGNLTNLKVFAAYENEFSGNIPVNLGLNSEILLLNLHSNQLEGTIPDSIFAMEKLEFLILTNNKLTGIIPDSIGNCKGLSNIRIGNNKLIGGIPRTIGNISSLTYFEADNNTLSGEIVSGFAKCSNLTLLNLASNGFSGTIPPEFGELNNLQELIVPGNNLYGEIPTSVLRCKNLNKLDLSNNKFNGTIPGDICDTTKLQFLLLGQNSLKGEIPREIGNCVKLLELQMGSNYLTGSIPPEIGHMKNLQISLNLSHNHLHGQLPKDLGKLDKLVSLDVSNNQLSGNILLELKGMLSLIEVNFSNNQFTGPIPAFAPFEKSQNSSFVGNKGLCGEPLSSDCGYGYENNGYHHRVSYRLILAIVGSGLAIFVSVTVVVLLFMMREKQEKTTKEAGNGNATDEICSKPVIIAGNVFVENLRQAIDFDAVVKAVRKDTNKISTGTFSNVYRADMPSGMILSVKSLKSMDKTIIHHQSKMIRELETLSKLCHDNLTRPIGFGIYEDVVLLLHQYYPNGTLAQFLHESSQKPEFEPDWPTRLSIAIGVAEGLAFLHHLAIIHLDVSSGNVFLDSKFTPLIAEVEISRLLDPSRGTASISAVAGSFGYIPPEYAYTMQVTAPGNVYSYGVILLEILTTRLPVDEAFGEGVDLVRWVHGASARGETPEQILDARLSTISFAWRKEMLAALKIALMCTDITPAKRPRMKKVVEMLQEVTQS</sequence>
<feature type="signal peptide" evidence="14">
    <location>
        <begin position="1"/>
        <end position="25"/>
    </location>
</feature>
<dbReference type="Gene3D" id="3.30.200.20">
    <property type="entry name" value="Phosphorylase Kinase, domain 1"/>
    <property type="match status" value="1"/>
</dbReference>
<keyword evidence="6" id="KW-0677">Repeat</keyword>
<gene>
    <name evidence="16" type="ORF">RND71_036212</name>
</gene>
<evidence type="ECO:0000256" key="4">
    <source>
        <dbReference type="ARBA" id="ARBA00022692"/>
    </source>
</evidence>
<keyword evidence="3" id="KW-0808">Transferase</keyword>
<evidence type="ECO:0000256" key="2">
    <source>
        <dbReference type="ARBA" id="ARBA00022614"/>
    </source>
</evidence>
<keyword evidence="12" id="KW-0325">Glycoprotein</keyword>
<protein>
    <recommendedName>
        <fullName evidence="15">Protein kinase domain-containing protein</fullName>
    </recommendedName>
</protein>
<dbReference type="InterPro" id="IPR008266">
    <property type="entry name" value="Tyr_kinase_AS"/>
</dbReference>
<dbReference type="AlphaFoldDB" id="A0AAE1R6B4"/>
<dbReference type="GO" id="GO:0006952">
    <property type="term" value="P:defense response"/>
    <property type="evidence" value="ECO:0007669"/>
    <property type="project" value="UniProtKB-ARBA"/>
</dbReference>
<dbReference type="Gene3D" id="3.80.10.10">
    <property type="entry name" value="Ribonuclease Inhibitor"/>
    <property type="match status" value="3"/>
</dbReference>
<dbReference type="GO" id="GO:0051707">
    <property type="term" value="P:response to other organism"/>
    <property type="evidence" value="ECO:0007669"/>
    <property type="project" value="UniProtKB-ARBA"/>
</dbReference>
<dbReference type="SMART" id="SM00369">
    <property type="entry name" value="LRR_TYP"/>
    <property type="match status" value="5"/>
</dbReference>
<keyword evidence="4 13" id="KW-0812">Transmembrane</keyword>
<comment type="subcellular location">
    <subcellularLocation>
        <location evidence="1">Membrane</location>
        <topology evidence="1">Single-pass type I membrane protein</topology>
    </subcellularLocation>
</comment>
<dbReference type="FunFam" id="3.80.10.10:FF:000095">
    <property type="entry name" value="LRR receptor-like serine/threonine-protein kinase GSO1"/>
    <property type="match status" value="1"/>
</dbReference>
<comment type="caution">
    <text evidence="16">The sequence shown here is derived from an EMBL/GenBank/DDBJ whole genome shotgun (WGS) entry which is preliminary data.</text>
</comment>
<evidence type="ECO:0000256" key="13">
    <source>
        <dbReference type="SAM" id="Phobius"/>
    </source>
</evidence>
<feature type="transmembrane region" description="Helical" evidence="13">
    <location>
        <begin position="534"/>
        <end position="557"/>
    </location>
</feature>
<keyword evidence="8" id="KW-0067">ATP-binding</keyword>
<dbReference type="CDD" id="cd14066">
    <property type="entry name" value="STKc_IRAK"/>
    <property type="match status" value="1"/>
</dbReference>
<dbReference type="PANTHER" id="PTHR48053">
    <property type="entry name" value="LEUCINE RICH REPEAT FAMILY PROTEIN, EXPRESSED"/>
    <property type="match status" value="1"/>
</dbReference>
<name>A0AAE1R6B4_9SOLA</name>
<dbReference type="SUPFAM" id="SSF56112">
    <property type="entry name" value="Protein kinase-like (PK-like)"/>
    <property type="match status" value="1"/>
</dbReference>
<dbReference type="Pfam" id="PF13855">
    <property type="entry name" value="LRR_8"/>
    <property type="match status" value="1"/>
</dbReference>
<dbReference type="InterPro" id="IPR001245">
    <property type="entry name" value="Ser-Thr/Tyr_kinase_cat_dom"/>
</dbReference>
<organism evidence="16 17">
    <name type="scientific">Anisodus tanguticus</name>
    <dbReference type="NCBI Taxonomy" id="243964"/>
    <lineage>
        <taxon>Eukaryota</taxon>
        <taxon>Viridiplantae</taxon>
        <taxon>Streptophyta</taxon>
        <taxon>Embryophyta</taxon>
        <taxon>Tracheophyta</taxon>
        <taxon>Spermatophyta</taxon>
        <taxon>Magnoliopsida</taxon>
        <taxon>eudicotyledons</taxon>
        <taxon>Gunneridae</taxon>
        <taxon>Pentapetalae</taxon>
        <taxon>asterids</taxon>
        <taxon>lamiids</taxon>
        <taxon>Solanales</taxon>
        <taxon>Solanaceae</taxon>
        <taxon>Solanoideae</taxon>
        <taxon>Hyoscyameae</taxon>
        <taxon>Anisodus</taxon>
    </lineage>
</organism>
<evidence type="ECO:0000313" key="16">
    <source>
        <dbReference type="EMBL" id="KAK4346036.1"/>
    </source>
</evidence>
<evidence type="ECO:0000256" key="9">
    <source>
        <dbReference type="ARBA" id="ARBA00022989"/>
    </source>
</evidence>
<dbReference type="InterPro" id="IPR032675">
    <property type="entry name" value="LRR_dom_sf"/>
</dbReference>
<dbReference type="InterPro" id="IPR051716">
    <property type="entry name" value="Plant_RL_S/T_kinase"/>
</dbReference>
<keyword evidence="10 13" id="KW-0472">Membrane</keyword>
<feature type="chain" id="PRO_5041977487" description="Protein kinase domain-containing protein" evidence="14">
    <location>
        <begin position="26"/>
        <end position="889"/>
    </location>
</feature>
<dbReference type="FunFam" id="3.30.200.20:FF:000454">
    <property type="entry name" value="Leucine-rich repeat receptor-like tyrosine-protein kinase PXC3"/>
    <property type="match status" value="1"/>
</dbReference>
<dbReference type="PANTHER" id="PTHR48053:SF105">
    <property type="entry name" value="RECEPTOR-LIKE PROTEIN KINASE"/>
    <property type="match status" value="1"/>
</dbReference>
<evidence type="ECO:0000256" key="11">
    <source>
        <dbReference type="ARBA" id="ARBA00023170"/>
    </source>
</evidence>
<dbReference type="FunFam" id="3.80.10.10:FF:000400">
    <property type="entry name" value="Nuclear pore complex protein NUP107"/>
    <property type="match status" value="1"/>
</dbReference>
<evidence type="ECO:0000256" key="1">
    <source>
        <dbReference type="ARBA" id="ARBA00004479"/>
    </source>
</evidence>
<dbReference type="FunFam" id="1.10.510.10:FF:000388">
    <property type="entry name" value="Leucine-rich repeat receptor-like tyrosine-protein kinase PXC3"/>
    <property type="match status" value="1"/>
</dbReference>
<dbReference type="Pfam" id="PF07714">
    <property type="entry name" value="PK_Tyr_Ser-Thr"/>
    <property type="match status" value="1"/>
</dbReference>
<evidence type="ECO:0000259" key="15">
    <source>
        <dbReference type="PROSITE" id="PS50011"/>
    </source>
</evidence>
<evidence type="ECO:0000256" key="7">
    <source>
        <dbReference type="ARBA" id="ARBA00022741"/>
    </source>
</evidence>
<evidence type="ECO:0000256" key="6">
    <source>
        <dbReference type="ARBA" id="ARBA00022737"/>
    </source>
</evidence>
<dbReference type="PROSITE" id="PS50011">
    <property type="entry name" value="PROTEIN_KINASE_DOM"/>
    <property type="match status" value="1"/>
</dbReference>
<evidence type="ECO:0000256" key="10">
    <source>
        <dbReference type="ARBA" id="ARBA00023136"/>
    </source>
</evidence>
<keyword evidence="5 14" id="KW-0732">Signal</keyword>
<dbReference type="PROSITE" id="PS00109">
    <property type="entry name" value="PROTEIN_KINASE_TYR"/>
    <property type="match status" value="1"/>
</dbReference>
<dbReference type="EMBL" id="JAVYJV010000019">
    <property type="protein sequence ID" value="KAK4346036.1"/>
    <property type="molecule type" value="Genomic_DNA"/>
</dbReference>
<dbReference type="GO" id="GO:0009653">
    <property type="term" value="P:anatomical structure morphogenesis"/>
    <property type="evidence" value="ECO:0007669"/>
    <property type="project" value="UniProtKB-ARBA"/>
</dbReference>
<evidence type="ECO:0000256" key="8">
    <source>
        <dbReference type="ARBA" id="ARBA00022840"/>
    </source>
</evidence>
<dbReference type="InterPro" id="IPR001611">
    <property type="entry name" value="Leu-rich_rpt"/>
</dbReference>
<dbReference type="SUPFAM" id="SSF52058">
    <property type="entry name" value="L domain-like"/>
    <property type="match status" value="2"/>
</dbReference>
<dbReference type="Gene3D" id="1.10.510.10">
    <property type="entry name" value="Transferase(Phosphotransferase) domain 1"/>
    <property type="match status" value="1"/>
</dbReference>
<evidence type="ECO:0000313" key="17">
    <source>
        <dbReference type="Proteomes" id="UP001291623"/>
    </source>
</evidence>
<keyword evidence="17" id="KW-1185">Reference proteome</keyword>
<dbReference type="InterPro" id="IPR000719">
    <property type="entry name" value="Prot_kinase_dom"/>
</dbReference>
<keyword evidence="7" id="KW-0547">Nucleotide-binding</keyword>
<dbReference type="GO" id="GO:0099402">
    <property type="term" value="P:plant organ development"/>
    <property type="evidence" value="ECO:0007669"/>
    <property type="project" value="UniProtKB-ARBA"/>
</dbReference>
<evidence type="ECO:0000256" key="5">
    <source>
        <dbReference type="ARBA" id="ARBA00022729"/>
    </source>
</evidence>
<feature type="domain" description="Protein kinase" evidence="15">
    <location>
        <begin position="608"/>
        <end position="887"/>
    </location>
</feature>
<dbReference type="Proteomes" id="UP001291623">
    <property type="component" value="Unassembled WGS sequence"/>
</dbReference>
<dbReference type="GO" id="GO:0005524">
    <property type="term" value="F:ATP binding"/>
    <property type="evidence" value="ECO:0007669"/>
    <property type="project" value="UniProtKB-KW"/>
</dbReference>
<dbReference type="GO" id="GO:0016020">
    <property type="term" value="C:membrane"/>
    <property type="evidence" value="ECO:0007669"/>
    <property type="project" value="UniProtKB-SubCell"/>
</dbReference>
<evidence type="ECO:0000256" key="14">
    <source>
        <dbReference type="SAM" id="SignalP"/>
    </source>
</evidence>
<evidence type="ECO:0000256" key="12">
    <source>
        <dbReference type="ARBA" id="ARBA00023180"/>
    </source>
</evidence>
<keyword evidence="9 13" id="KW-1133">Transmembrane helix</keyword>
<keyword evidence="11" id="KW-0675">Receptor</keyword>
<accession>A0AAE1R6B4</accession>
<dbReference type="InterPro" id="IPR003591">
    <property type="entry name" value="Leu-rich_rpt_typical-subtyp"/>
</dbReference>
<proteinExistence type="predicted"/>
<dbReference type="GO" id="GO:0004672">
    <property type="term" value="F:protein kinase activity"/>
    <property type="evidence" value="ECO:0007669"/>
    <property type="project" value="InterPro"/>
</dbReference>
<keyword evidence="2" id="KW-0433">Leucine-rich repeat</keyword>